<evidence type="ECO:0000256" key="1">
    <source>
        <dbReference type="ARBA" id="ARBA00023157"/>
    </source>
</evidence>
<keyword evidence="2" id="KW-0732">Signal</keyword>
<evidence type="ECO:0000259" key="3">
    <source>
        <dbReference type="PROSITE" id="PS50279"/>
    </source>
</evidence>
<feature type="domain" description="BPTI/Kunitz inhibitor" evidence="3">
    <location>
        <begin position="28"/>
        <end position="78"/>
    </location>
</feature>
<dbReference type="Gene3D" id="4.10.410.10">
    <property type="entry name" value="Pancreatic trypsin inhibitor Kunitz domain"/>
    <property type="match status" value="1"/>
</dbReference>
<dbReference type="PROSITE" id="PS00280">
    <property type="entry name" value="BPTI_KUNITZ_1"/>
    <property type="match status" value="1"/>
</dbReference>
<feature type="chain" id="PRO_5029765526" evidence="2">
    <location>
        <begin position="23"/>
        <end position="79"/>
    </location>
</feature>
<protein>
    <submittedName>
        <fullName evidence="4">Amotoxin</fullName>
    </submittedName>
</protein>
<reference evidence="4" key="1">
    <citation type="submission" date="2020-03" db="EMBL/GenBank/DDBJ databases">
        <authorList>
            <person name="Liu H."/>
        </authorList>
    </citation>
    <scope>NUCLEOTIDE SEQUENCE</scope>
</reference>
<name>A0A7M3UN68_AMOLO</name>
<proteinExistence type="evidence at transcript level"/>
<dbReference type="PRINTS" id="PR00759">
    <property type="entry name" value="BASICPTASE"/>
</dbReference>
<sequence>MKTSLLLAVIATSLLMFQLTSADRNPICNLPPKEGFCLWMMRRSFFNPSKGRCDTFGYRGCGGNKNNFETPRACKEACG</sequence>
<dbReference type="AlphaFoldDB" id="A0A7M3UN68"/>
<dbReference type="PANTHER" id="PTHR10083:SF374">
    <property type="entry name" value="BPTI_KUNITZ INHIBITOR DOMAIN-CONTAINING PROTEIN"/>
    <property type="match status" value="1"/>
</dbReference>
<organism evidence="4">
    <name type="scientific">Amolops loloensis</name>
    <name type="common">Lolokou Sucker Frog</name>
    <name type="synonym">Staurois loloensis</name>
    <dbReference type="NCBI Taxonomy" id="318551"/>
    <lineage>
        <taxon>Eukaryota</taxon>
        <taxon>Metazoa</taxon>
        <taxon>Chordata</taxon>
        <taxon>Craniata</taxon>
        <taxon>Vertebrata</taxon>
        <taxon>Euteleostomi</taxon>
        <taxon>Amphibia</taxon>
        <taxon>Batrachia</taxon>
        <taxon>Anura</taxon>
        <taxon>Neobatrachia</taxon>
        <taxon>Ranoidea</taxon>
        <taxon>Ranidae</taxon>
        <taxon>Amolops</taxon>
    </lineage>
</organism>
<dbReference type="SUPFAM" id="SSF57362">
    <property type="entry name" value="BPTI-like"/>
    <property type="match status" value="1"/>
</dbReference>
<accession>A0A7M3UN68</accession>
<dbReference type="InterPro" id="IPR050098">
    <property type="entry name" value="TFPI/VKTCI-like"/>
</dbReference>
<dbReference type="PROSITE" id="PS50279">
    <property type="entry name" value="BPTI_KUNITZ_2"/>
    <property type="match status" value="1"/>
</dbReference>
<feature type="signal peptide" evidence="2">
    <location>
        <begin position="1"/>
        <end position="22"/>
    </location>
</feature>
<dbReference type="InterPro" id="IPR020901">
    <property type="entry name" value="Prtase_inh_Kunz-CS"/>
</dbReference>
<evidence type="ECO:0000313" key="4">
    <source>
        <dbReference type="EMBL" id="QOI90043.1"/>
    </source>
</evidence>
<dbReference type="Pfam" id="PF00014">
    <property type="entry name" value="Kunitz_BPTI"/>
    <property type="match status" value="1"/>
</dbReference>
<dbReference type="SMART" id="SM00131">
    <property type="entry name" value="KU"/>
    <property type="match status" value="1"/>
</dbReference>
<evidence type="ECO:0000256" key="2">
    <source>
        <dbReference type="SAM" id="SignalP"/>
    </source>
</evidence>
<dbReference type="EMBL" id="MT193841">
    <property type="protein sequence ID" value="QOI90043.1"/>
    <property type="molecule type" value="mRNA"/>
</dbReference>
<dbReference type="GO" id="GO:0005615">
    <property type="term" value="C:extracellular space"/>
    <property type="evidence" value="ECO:0007669"/>
    <property type="project" value="TreeGrafter"/>
</dbReference>
<dbReference type="InterPro" id="IPR002223">
    <property type="entry name" value="Kunitz_BPTI"/>
</dbReference>
<keyword evidence="1" id="KW-1015">Disulfide bond</keyword>
<dbReference type="PANTHER" id="PTHR10083">
    <property type="entry name" value="KUNITZ-TYPE PROTEASE INHIBITOR-RELATED"/>
    <property type="match status" value="1"/>
</dbReference>
<dbReference type="InterPro" id="IPR036880">
    <property type="entry name" value="Kunitz_BPTI_sf"/>
</dbReference>
<dbReference type="GO" id="GO:0004867">
    <property type="term" value="F:serine-type endopeptidase inhibitor activity"/>
    <property type="evidence" value="ECO:0007669"/>
    <property type="project" value="InterPro"/>
</dbReference>